<evidence type="ECO:0000313" key="2">
    <source>
        <dbReference type="EMBL" id="WAE70819.1"/>
    </source>
</evidence>
<name>A0ABY6YF00_9ACTN</name>
<dbReference type="Proteomes" id="UP001156498">
    <property type="component" value="Chromosome"/>
</dbReference>
<evidence type="ECO:0000313" key="3">
    <source>
        <dbReference type="Proteomes" id="UP001156498"/>
    </source>
</evidence>
<protein>
    <submittedName>
        <fullName evidence="2">Uncharacterized protein</fullName>
    </submittedName>
</protein>
<keyword evidence="3" id="KW-1185">Reference proteome</keyword>
<reference evidence="2 3" key="1">
    <citation type="journal article" date="2013" name="Int. J. Syst. Evol. Microbiol.">
        <title>Description of Streptomonospora sediminis sp. nov. and Streptomonospora nanhaiensis sp. nov., and reclassification of Nocardiopsis arabia Hozzein &amp; Goodfellow 2008 as Streptomonospora arabica comb. nov. and emended description of the genus Streptomonospora.</title>
        <authorList>
            <person name="Zhang D.F."/>
            <person name="Pan H.Q."/>
            <person name="He J."/>
            <person name="Zhang X.M."/>
            <person name="Zhang Y.G."/>
            <person name="Klenk H.P."/>
            <person name="Hu J.C."/>
            <person name="Li W.J."/>
        </authorList>
    </citation>
    <scope>NUCLEOTIDE SEQUENCE [LARGE SCALE GENOMIC DNA]</scope>
    <source>
        <strain evidence="2 3">12A09</strain>
    </source>
</reference>
<evidence type="ECO:0000256" key="1">
    <source>
        <dbReference type="SAM" id="Phobius"/>
    </source>
</evidence>
<keyword evidence="1" id="KW-0812">Transmembrane</keyword>
<sequence length="126" mass="13937">MTEYLHMFVAYAVPLLVLCDEGLREQWRSIAVAALVIGLAINYIMALRLFTMRRSDESAGYLLMLYLVSPAAAVWRLLVLRPLYLYAMLTCRRITRWGTREGVEVAMAGGSPQAEPGAAARSASPA</sequence>
<proteinExistence type="predicted"/>
<feature type="transmembrane region" description="Helical" evidence="1">
    <location>
        <begin position="59"/>
        <end position="78"/>
    </location>
</feature>
<feature type="transmembrane region" description="Helical" evidence="1">
    <location>
        <begin position="29"/>
        <end position="47"/>
    </location>
</feature>
<accession>A0ABY6YF00</accession>
<organism evidence="2 3">
    <name type="scientific">Streptomonospora nanhaiensis</name>
    <dbReference type="NCBI Taxonomy" id="1323731"/>
    <lineage>
        <taxon>Bacteria</taxon>
        <taxon>Bacillati</taxon>
        <taxon>Actinomycetota</taxon>
        <taxon>Actinomycetes</taxon>
        <taxon>Streptosporangiales</taxon>
        <taxon>Nocardiopsidaceae</taxon>
        <taxon>Streptomonospora</taxon>
    </lineage>
</organism>
<keyword evidence="1" id="KW-0472">Membrane</keyword>
<gene>
    <name evidence="2" type="ORF">OUQ99_16370</name>
</gene>
<keyword evidence="1" id="KW-1133">Transmembrane helix</keyword>
<dbReference type="EMBL" id="CP113264">
    <property type="protein sequence ID" value="WAE70819.1"/>
    <property type="molecule type" value="Genomic_DNA"/>
</dbReference>
<dbReference type="RefSeq" id="WP_267944622.1">
    <property type="nucleotide sequence ID" value="NZ_CP113264.1"/>
</dbReference>